<protein>
    <submittedName>
        <fullName evidence="2">Uncharacterized protein</fullName>
    </submittedName>
</protein>
<organism evidence="2 3">
    <name type="scientific">Nocardioides caricicola</name>
    <dbReference type="NCBI Taxonomy" id="634770"/>
    <lineage>
        <taxon>Bacteria</taxon>
        <taxon>Bacillati</taxon>
        <taxon>Actinomycetota</taxon>
        <taxon>Actinomycetes</taxon>
        <taxon>Propionibacteriales</taxon>
        <taxon>Nocardioidaceae</taxon>
        <taxon>Nocardioides</taxon>
    </lineage>
</organism>
<keyword evidence="1" id="KW-0472">Membrane</keyword>
<evidence type="ECO:0000256" key="1">
    <source>
        <dbReference type="SAM" id="Phobius"/>
    </source>
</evidence>
<proteinExistence type="predicted"/>
<name>A0ABW0N0S8_9ACTN</name>
<keyword evidence="3" id="KW-1185">Reference proteome</keyword>
<accession>A0ABW0N0S8</accession>
<dbReference type="Proteomes" id="UP001595956">
    <property type="component" value="Unassembled WGS sequence"/>
</dbReference>
<keyword evidence="1" id="KW-1133">Transmembrane helix</keyword>
<feature type="transmembrane region" description="Helical" evidence="1">
    <location>
        <begin position="47"/>
        <end position="70"/>
    </location>
</feature>
<dbReference type="RefSeq" id="WP_345180005.1">
    <property type="nucleotide sequence ID" value="NZ_BAABFQ010000007.1"/>
</dbReference>
<sequence>MTEAVATTDGPLRPLDGPWGRATLVFQLALFMLPAITAWTSTANATIFLPLVALPTVLVAGLVMLALPAWRAVGIRVCLATLLAALLEVGLSLALIAAYSSQNPGWDLS</sequence>
<feature type="transmembrane region" description="Helical" evidence="1">
    <location>
        <begin position="22"/>
        <end position="41"/>
    </location>
</feature>
<evidence type="ECO:0000313" key="3">
    <source>
        <dbReference type="Proteomes" id="UP001595956"/>
    </source>
</evidence>
<dbReference type="EMBL" id="JBHSMD010000004">
    <property type="protein sequence ID" value="MFC5494195.1"/>
    <property type="molecule type" value="Genomic_DNA"/>
</dbReference>
<gene>
    <name evidence="2" type="ORF">ACFPKY_13840</name>
</gene>
<reference evidence="3" key="1">
    <citation type="journal article" date="2019" name="Int. J. Syst. Evol. Microbiol.">
        <title>The Global Catalogue of Microorganisms (GCM) 10K type strain sequencing project: providing services to taxonomists for standard genome sequencing and annotation.</title>
        <authorList>
            <consortium name="The Broad Institute Genomics Platform"/>
            <consortium name="The Broad Institute Genome Sequencing Center for Infectious Disease"/>
            <person name="Wu L."/>
            <person name="Ma J."/>
        </authorList>
    </citation>
    <scope>NUCLEOTIDE SEQUENCE [LARGE SCALE GENOMIC DNA]</scope>
    <source>
        <strain evidence="3">KACC 13778</strain>
    </source>
</reference>
<evidence type="ECO:0000313" key="2">
    <source>
        <dbReference type="EMBL" id="MFC5494195.1"/>
    </source>
</evidence>
<feature type="transmembrane region" description="Helical" evidence="1">
    <location>
        <begin position="77"/>
        <end position="99"/>
    </location>
</feature>
<keyword evidence="1" id="KW-0812">Transmembrane</keyword>
<comment type="caution">
    <text evidence="2">The sequence shown here is derived from an EMBL/GenBank/DDBJ whole genome shotgun (WGS) entry which is preliminary data.</text>
</comment>